<accession>A0A699R4U9</accession>
<organism evidence="1">
    <name type="scientific">Tanacetum cinerariifolium</name>
    <name type="common">Dalmatian daisy</name>
    <name type="synonym">Chrysanthemum cinerariifolium</name>
    <dbReference type="NCBI Taxonomy" id="118510"/>
    <lineage>
        <taxon>Eukaryota</taxon>
        <taxon>Viridiplantae</taxon>
        <taxon>Streptophyta</taxon>
        <taxon>Embryophyta</taxon>
        <taxon>Tracheophyta</taxon>
        <taxon>Spermatophyta</taxon>
        <taxon>Magnoliopsida</taxon>
        <taxon>eudicotyledons</taxon>
        <taxon>Gunneridae</taxon>
        <taxon>Pentapetalae</taxon>
        <taxon>asterids</taxon>
        <taxon>campanulids</taxon>
        <taxon>Asterales</taxon>
        <taxon>Asteraceae</taxon>
        <taxon>Asteroideae</taxon>
        <taxon>Anthemideae</taxon>
        <taxon>Anthemidinae</taxon>
        <taxon>Tanacetum</taxon>
    </lineage>
</organism>
<proteinExistence type="predicted"/>
<evidence type="ECO:0000313" key="1">
    <source>
        <dbReference type="EMBL" id="GFC78972.1"/>
    </source>
</evidence>
<comment type="caution">
    <text evidence="1">The sequence shown here is derived from an EMBL/GenBank/DDBJ whole genome shotgun (WGS) entry which is preliminary data.</text>
</comment>
<protein>
    <submittedName>
        <fullName evidence="1">Uncharacterized protein</fullName>
    </submittedName>
</protein>
<dbReference type="EMBL" id="BKCJ011068252">
    <property type="protein sequence ID" value="GFC78972.1"/>
    <property type="molecule type" value="Genomic_DNA"/>
</dbReference>
<dbReference type="AlphaFoldDB" id="A0A699R4U9"/>
<reference evidence="1" key="1">
    <citation type="journal article" date="2019" name="Sci. Rep.">
        <title>Draft genome of Tanacetum cinerariifolium, the natural source of mosquito coil.</title>
        <authorList>
            <person name="Yamashiro T."/>
            <person name="Shiraishi A."/>
            <person name="Satake H."/>
            <person name="Nakayama K."/>
        </authorList>
    </citation>
    <scope>NUCLEOTIDE SEQUENCE</scope>
</reference>
<gene>
    <name evidence="1" type="ORF">Tci_850942</name>
</gene>
<feature type="non-terminal residue" evidence="1">
    <location>
        <position position="1"/>
    </location>
</feature>
<sequence>TCVDQIIRRCVAGQEAIDILNACHSGPLEAIMVPATQQKKSLIQVSTGLPFIKMLLSS</sequence>
<name>A0A699R4U9_TANCI</name>